<evidence type="ECO:0000256" key="2">
    <source>
        <dbReference type="ARBA" id="ARBA00022803"/>
    </source>
</evidence>
<dbReference type="Pfam" id="PF13432">
    <property type="entry name" value="TPR_16"/>
    <property type="match status" value="1"/>
</dbReference>
<dbReference type="OrthoDB" id="9814042at2"/>
<evidence type="ECO:0000313" key="5">
    <source>
        <dbReference type="EMBL" id="SNB67542.1"/>
    </source>
</evidence>
<dbReference type="InterPro" id="IPR013360">
    <property type="entry name" value="Pilus_4_PilW"/>
</dbReference>
<dbReference type="PROSITE" id="PS50005">
    <property type="entry name" value="TPR"/>
    <property type="match status" value="3"/>
</dbReference>
<evidence type="ECO:0000256" key="1">
    <source>
        <dbReference type="ARBA" id="ARBA00022737"/>
    </source>
</evidence>
<dbReference type="PANTHER" id="PTHR44943:SF5">
    <property type="entry name" value="BLL7697 PROTEIN"/>
    <property type="match status" value="1"/>
</dbReference>
<dbReference type="Pfam" id="PF13181">
    <property type="entry name" value="TPR_8"/>
    <property type="match status" value="1"/>
</dbReference>
<keyword evidence="6" id="KW-1185">Reference proteome</keyword>
<evidence type="ECO:0000313" key="4">
    <source>
        <dbReference type="EMBL" id="SMQ12326.1"/>
    </source>
</evidence>
<dbReference type="InterPro" id="IPR019734">
    <property type="entry name" value="TPR_rpt"/>
</dbReference>
<keyword evidence="1" id="KW-0677">Repeat</keyword>
<feature type="repeat" description="TPR" evidence="3">
    <location>
        <begin position="80"/>
        <end position="113"/>
    </location>
</feature>
<dbReference type="PANTHER" id="PTHR44943">
    <property type="entry name" value="CELLULOSE SYNTHASE OPERON PROTEIN C"/>
    <property type="match status" value="1"/>
</dbReference>
<keyword evidence="2 3" id="KW-0802">TPR repeat</keyword>
<dbReference type="AlphaFoldDB" id="A0A238TDC2"/>
<dbReference type="InterPro" id="IPR011990">
    <property type="entry name" value="TPR-like_helical_dom_sf"/>
</dbReference>
<accession>A0A238TDC2</accession>
<dbReference type="STRING" id="1522312.GCA_900177895_00915"/>
<evidence type="ECO:0000313" key="6">
    <source>
        <dbReference type="Proteomes" id="UP000215450"/>
    </source>
</evidence>
<proteinExistence type="predicted"/>
<dbReference type="SUPFAM" id="SSF48452">
    <property type="entry name" value="TPR-like"/>
    <property type="match status" value="1"/>
</dbReference>
<gene>
    <name evidence="5" type="ORF">KEBURONENSIS_00209</name>
</gene>
<feature type="repeat" description="TPR" evidence="3">
    <location>
        <begin position="46"/>
        <end position="79"/>
    </location>
</feature>
<sequence length="265" mass="29685">MMKTSWLAKIAIAIGLGTMLSGCVTEGNSIAKLKKRSRSEIAKESSQIRTQLAIEYTRAGDYRSATKTIEEVLKEFPNYDFAWLVRAQIYQHLKVTDKAEESFRRALSISPNSAEINNNYGWFLCSAKNMPTQSIAYFDKALQDPTYPSPEVSYLNKGICTAKSGQADMADAYFERALQNNPDFVPVHKERARAYLGNEKLAEADRSFRKYQSLVAALNADDLLLGYHIAKANGEDQNASEYQAQLQANYPYSDELKSITSGNTQ</sequence>
<dbReference type="EMBL" id="FXUV02000021">
    <property type="protein sequence ID" value="SNB67542.1"/>
    <property type="molecule type" value="Genomic_DNA"/>
</dbReference>
<dbReference type="Gene3D" id="1.25.40.10">
    <property type="entry name" value="Tetratricopeptide repeat domain"/>
    <property type="match status" value="1"/>
</dbReference>
<keyword evidence="5" id="KW-0449">Lipoprotein</keyword>
<dbReference type="InterPro" id="IPR051685">
    <property type="entry name" value="Ycf3/AcsC/BcsC/TPR_MFPF"/>
</dbReference>
<dbReference type="PROSITE" id="PS51257">
    <property type="entry name" value="PROKAR_LIPOPROTEIN"/>
    <property type="match status" value="1"/>
</dbReference>
<organism evidence="5 6">
    <name type="scientific">Kingella negevensis</name>
    <dbReference type="NCBI Taxonomy" id="1522312"/>
    <lineage>
        <taxon>Bacteria</taxon>
        <taxon>Pseudomonadati</taxon>
        <taxon>Pseudomonadota</taxon>
        <taxon>Betaproteobacteria</taxon>
        <taxon>Neisseriales</taxon>
        <taxon>Neisseriaceae</taxon>
        <taxon>Kingella</taxon>
    </lineage>
</organism>
<protein>
    <submittedName>
        <fullName evidence="5">Lipoprotein NlpI</fullName>
    </submittedName>
</protein>
<evidence type="ECO:0000256" key="3">
    <source>
        <dbReference type="PROSITE-ProRule" id="PRU00339"/>
    </source>
</evidence>
<reference evidence="4" key="1">
    <citation type="submission" date="2017-05" db="EMBL/GenBank/DDBJ databases">
        <authorList>
            <person name="Song R."/>
            <person name="Chenine A.L."/>
            <person name="Ruprecht R.M."/>
        </authorList>
    </citation>
    <scope>NUCLEOTIDE SEQUENCE</scope>
    <source>
        <strain evidence="4">Kingella_eburonensis</strain>
    </source>
</reference>
<dbReference type="NCBIfam" id="TIGR02521">
    <property type="entry name" value="type_IV_pilW"/>
    <property type="match status" value="1"/>
</dbReference>
<reference evidence="5 6" key="2">
    <citation type="submission" date="2017-06" db="EMBL/GenBank/DDBJ databases">
        <authorList>
            <person name="Kim H.J."/>
            <person name="Triplett B.A."/>
        </authorList>
    </citation>
    <scope>NUCLEOTIDE SEQUENCE [LARGE SCALE GENOMIC DNA]</scope>
    <source>
        <strain evidence="5">Kingella_eburonensis</strain>
    </source>
</reference>
<feature type="repeat" description="TPR" evidence="3">
    <location>
        <begin position="151"/>
        <end position="184"/>
    </location>
</feature>
<dbReference type="SMART" id="SM00028">
    <property type="entry name" value="TPR"/>
    <property type="match status" value="4"/>
</dbReference>
<dbReference type="Proteomes" id="UP000215450">
    <property type="component" value="Unassembled WGS sequence"/>
</dbReference>
<name>A0A238TDC2_9NEIS</name>
<dbReference type="EMBL" id="FXUV01000019">
    <property type="protein sequence ID" value="SMQ12326.1"/>
    <property type="molecule type" value="Genomic_DNA"/>
</dbReference>